<reference evidence="1" key="1">
    <citation type="submission" date="2019-05" db="EMBL/GenBank/DDBJ databases">
        <authorList>
            <person name="Cortey M."/>
            <person name="Diaz I."/>
            <person name="Vidal A."/>
            <person name="Martin-Valls G.E."/>
            <person name="Mateu E."/>
        </authorList>
    </citation>
    <scope>NUCLEOTIDE SEQUENCE</scope>
    <source>
        <strain evidence="1">RVB/Pig-wt/ESP/B304/2017/G12P[X]</strain>
    </source>
</reference>
<sequence>MAEDSKMEQVIIDTLYDKILSLAENTTHEHIKETISNSSPQKILTGAFLTLGTLFATITRKKKGINFLTNKFKSNIKYLAETLVWKAEQTINEITATTLQQHKMMKRLNGIDGILKDIEKMKYDIEHIAGLDVTKELFSMCEQKMIDIDDKVRDIEKSCERRIRDYDWKINALTLHPVQQTAVMNETVAAKDEIEIVDEVAQNTRNKPTKTRLAPKRL</sequence>
<organism evidence="1">
    <name type="scientific">Rotavirus B</name>
    <dbReference type="NCBI Taxonomy" id="28876"/>
    <lineage>
        <taxon>Viruses</taxon>
        <taxon>Riboviria</taxon>
        <taxon>Orthornavirae</taxon>
        <taxon>Duplornaviricota</taxon>
        <taxon>Resentoviricetes</taxon>
        <taxon>Reovirales</taxon>
        <taxon>Sedoreoviridae</taxon>
        <taxon>Rotavirus</taxon>
        <taxon>Rotavirus betagastroenteritidis</taxon>
    </lineage>
</organism>
<evidence type="ECO:0000313" key="1">
    <source>
        <dbReference type="EMBL" id="QGH58999.1"/>
    </source>
</evidence>
<protein>
    <submittedName>
        <fullName evidence="1">Viral enterotoxin</fullName>
    </submittedName>
</protein>
<dbReference type="EMBL" id="MK953205">
    <property type="protein sequence ID" value="QGH58999.1"/>
    <property type="molecule type" value="Genomic_RNA"/>
</dbReference>
<reference evidence="1" key="2">
    <citation type="submission" date="2019-11" db="EMBL/GenBank/DDBJ databases">
        <title>High levels of unreported intraspecific diversity among RNA viruses in faeces of neonatal piglets with diarrhoea.</title>
        <authorList>
            <person name="Martin M."/>
            <person name="Darwich L."/>
            <person name="Puente H."/>
            <person name="Gomez de Nova P.J."/>
            <person name="Carvajal A."/>
            <person name="Franzo G."/>
        </authorList>
    </citation>
    <scope>NUCLEOTIDE SEQUENCE</scope>
    <source>
        <strain evidence="1">RVB/Pig-wt/ESP/B304/2017/G12P[X]</strain>
    </source>
</reference>
<name>A0A5Q2V4Q6_9REOV</name>
<proteinExistence type="predicted"/>
<accession>A0A5Q2V4Q6</accession>